<gene>
    <name evidence="2" type="ORF">FPZ42_13455</name>
</gene>
<evidence type="ECO:0000313" key="3">
    <source>
        <dbReference type="Proteomes" id="UP000318010"/>
    </source>
</evidence>
<comment type="caution">
    <text evidence="2">The sequence shown here is derived from an EMBL/GenBank/DDBJ whole genome shotgun (WGS) entry which is preliminary data.</text>
</comment>
<feature type="chain" id="PRO_5022088725" description="Fibronectin type-III domain-containing protein" evidence="1">
    <location>
        <begin position="23"/>
        <end position="147"/>
    </location>
</feature>
<name>A0A563U2M6_9SPHI</name>
<organism evidence="2 3">
    <name type="scientific">Mucilaginibacter achroorhodeus</name>
    <dbReference type="NCBI Taxonomy" id="2599294"/>
    <lineage>
        <taxon>Bacteria</taxon>
        <taxon>Pseudomonadati</taxon>
        <taxon>Bacteroidota</taxon>
        <taxon>Sphingobacteriia</taxon>
        <taxon>Sphingobacteriales</taxon>
        <taxon>Sphingobacteriaceae</taxon>
        <taxon>Mucilaginibacter</taxon>
    </lineage>
</organism>
<accession>A0A563U2M6</accession>
<evidence type="ECO:0008006" key="4">
    <source>
        <dbReference type="Google" id="ProtNLM"/>
    </source>
</evidence>
<dbReference type="OrthoDB" id="9835639at2"/>
<evidence type="ECO:0000313" key="2">
    <source>
        <dbReference type="EMBL" id="TWR25595.1"/>
    </source>
</evidence>
<proteinExistence type="predicted"/>
<dbReference type="Proteomes" id="UP000318010">
    <property type="component" value="Unassembled WGS sequence"/>
</dbReference>
<dbReference type="EMBL" id="VOEI01000004">
    <property type="protein sequence ID" value="TWR25595.1"/>
    <property type="molecule type" value="Genomic_DNA"/>
</dbReference>
<reference evidence="2 3" key="1">
    <citation type="submission" date="2019-07" db="EMBL/GenBank/DDBJ databases">
        <authorList>
            <person name="Kim J."/>
        </authorList>
    </citation>
    <scope>NUCLEOTIDE SEQUENCE [LARGE SCALE GENOMIC DNA]</scope>
    <source>
        <strain evidence="2 3">MJ1a</strain>
    </source>
</reference>
<keyword evidence="1" id="KW-0732">Signal</keyword>
<protein>
    <recommendedName>
        <fullName evidence="4">Fibronectin type-III domain-containing protein</fullName>
    </recommendedName>
</protein>
<keyword evidence="3" id="KW-1185">Reference proteome</keyword>
<dbReference type="RefSeq" id="WP_146272160.1">
    <property type="nucleotide sequence ID" value="NZ_VOEI01000004.1"/>
</dbReference>
<dbReference type="AlphaFoldDB" id="A0A563U2M6"/>
<feature type="signal peptide" evidence="1">
    <location>
        <begin position="1"/>
        <end position="22"/>
    </location>
</feature>
<sequence length="147" mass="15346">MKRNLMLSSLIAVMLFALPSFTPVDTKPPAKKAAKRNAAPLQQDFPACGAVLNIHVTSFSAYSITIEWNPSSASSYGIGGYWNTTGPSLPPPSGTTYANSLTLAIPSSATGGRVAILAKCADGSTSTGADFSHGVLFDKNSLTWSTF</sequence>
<evidence type="ECO:0000256" key="1">
    <source>
        <dbReference type="SAM" id="SignalP"/>
    </source>
</evidence>